<evidence type="ECO:0000256" key="4">
    <source>
        <dbReference type="ARBA" id="ARBA00022729"/>
    </source>
</evidence>
<dbReference type="SUPFAM" id="SSF89392">
    <property type="entry name" value="Prokaryotic lipoproteins and lipoprotein localization factors"/>
    <property type="match status" value="1"/>
</dbReference>
<reference evidence="9 10" key="1">
    <citation type="submission" date="2024-06" db="EMBL/GenBank/DDBJ databases">
        <title>The Natural Products Discovery Center: Release of the First 8490 Sequenced Strains for Exploring Actinobacteria Biosynthetic Diversity.</title>
        <authorList>
            <person name="Kalkreuter E."/>
            <person name="Kautsar S.A."/>
            <person name="Yang D."/>
            <person name="Bader C.D."/>
            <person name="Teijaro C.N."/>
            <person name="Fluegel L."/>
            <person name="Davis C.M."/>
            <person name="Simpson J.R."/>
            <person name="Lauterbach L."/>
            <person name="Steele A.D."/>
            <person name="Gui C."/>
            <person name="Meng S."/>
            <person name="Li G."/>
            <person name="Viehrig K."/>
            <person name="Ye F."/>
            <person name="Su P."/>
            <person name="Kiefer A.F."/>
            <person name="Nichols A."/>
            <person name="Cepeda A.J."/>
            <person name="Yan W."/>
            <person name="Fan B."/>
            <person name="Jiang Y."/>
            <person name="Adhikari A."/>
            <person name="Zheng C.-J."/>
            <person name="Schuster L."/>
            <person name="Cowan T.M."/>
            <person name="Smanski M.J."/>
            <person name="Chevrette M.G."/>
            <person name="De Carvalho L.P.S."/>
            <person name="Shen B."/>
        </authorList>
    </citation>
    <scope>NUCLEOTIDE SEQUENCE [LARGE SCALE GENOMIC DNA]</scope>
    <source>
        <strain evidence="9 10">NPDC019708</strain>
    </source>
</reference>
<evidence type="ECO:0000256" key="8">
    <source>
        <dbReference type="SAM" id="SignalP"/>
    </source>
</evidence>
<dbReference type="EMBL" id="JBEYBF010000006">
    <property type="protein sequence ID" value="MEU1952582.1"/>
    <property type="molecule type" value="Genomic_DNA"/>
</dbReference>
<accession>A0ABV2WNV4</accession>
<evidence type="ECO:0000256" key="1">
    <source>
        <dbReference type="ARBA" id="ARBA00004196"/>
    </source>
</evidence>
<feature type="chain" id="PRO_5045256923" evidence="8">
    <location>
        <begin position="40"/>
        <end position="273"/>
    </location>
</feature>
<dbReference type="RefSeq" id="WP_051714140.1">
    <property type="nucleotide sequence ID" value="NZ_JBEYBD010000004.1"/>
</dbReference>
<keyword evidence="6 9" id="KW-0449">Lipoprotein</keyword>
<dbReference type="Gene3D" id="2.50.20.20">
    <property type="match status" value="1"/>
</dbReference>
<dbReference type="CDD" id="cd16334">
    <property type="entry name" value="LppX-like"/>
    <property type="match status" value="1"/>
</dbReference>
<dbReference type="Proteomes" id="UP001550628">
    <property type="component" value="Unassembled WGS sequence"/>
</dbReference>
<evidence type="ECO:0000256" key="6">
    <source>
        <dbReference type="ARBA" id="ARBA00023288"/>
    </source>
</evidence>
<keyword evidence="3" id="KW-0472">Membrane</keyword>
<evidence type="ECO:0000313" key="9">
    <source>
        <dbReference type="EMBL" id="MEU1952582.1"/>
    </source>
</evidence>
<dbReference type="GeneID" id="96242701"/>
<gene>
    <name evidence="9" type="ORF">ABZ510_12025</name>
</gene>
<proteinExistence type="inferred from homology"/>
<dbReference type="InterPro" id="IPR009830">
    <property type="entry name" value="LppX/LprAFG"/>
</dbReference>
<dbReference type="InterPro" id="IPR029046">
    <property type="entry name" value="LolA/LolB/LppX"/>
</dbReference>
<comment type="caution">
    <text evidence="9">The sequence shown here is derived from an EMBL/GenBank/DDBJ whole genome shotgun (WGS) entry which is preliminary data.</text>
</comment>
<sequence length="273" mass="28373">MTDHAIRGRSRRRPLLFRLTPVVAAVSLAAALATGCTSAEDSTDTPAPPASAPLPDGAQILQESSRTTQTLQSVHLELDVENLPDLPVETVSADVTNQPQGAGQAMGTARVRTAPEEPFIDAEFIVVDKTLYTAAGEAAYAPVGPAEKIYDPGVILDKDKGLAHVIAEVQNPETEGRETIDGTNVVKVTGTIDASVIDPIVPRSGEGGGAYPITLWIADVAPPETGQAVKPSEAASPGDGPNLVRAVVDKAPGTIEVTLSKWAEPVEVVKPKG</sequence>
<evidence type="ECO:0000256" key="3">
    <source>
        <dbReference type="ARBA" id="ARBA00022475"/>
    </source>
</evidence>
<feature type="signal peptide" evidence="8">
    <location>
        <begin position="1"/>
        <end position="39"/>
    </location>
</feature>
<dbReference type="Pfam" id="PF07161">
    <property type="entry name" value="LppX_LprAFG"/>
    <property type="match status" value="1"/>
</dbReference>
<keyword evidence="10" id="KW-1185">Reference proteome</keyword>
<comment type="similarity">
    <text evidence="2">Belongs to the LppX/LprAFG lipoprotein family.</text>
</comment>
<evidence type="ECO:0000313" key="10">
    <source>
        <dbReference type="Proteomes" id="UP001550628"/>
    </source>
</evidence>
<evidence type="ECO:0000256" key="5">
    <source>
        <dbReference type="ARBA" id="ARBA00023139"/>
    </source>
</evidence>
<protein>
    <submittedName>
        <fullName evidence="9">LppX_LprAFG lipoprotein</fullName>
    </submittedName>
</protein>
<name>A0ABV2WNV4_9NOCA</name>
<evidence type="ECO:0000256" key="7">
    <source>
        <dbReference type="SAM" id="MobiDB-lite"/>
    </source>
</evidence>
<keyword evidence="3" id="KW-1003">Cell membrane</keyword>
<evidence type="ECO:0000256" key="2">
    <source>
        <dbReference type="ARBA" id="ARBA00009194"/>
    </source>
</evidence>
<keyword evidence="5" id="KW-0564">Palmitate</keyword>
<feature type="region of interest" description="Disordered" evidence="7">
    <location>
        <begin position="224"/>
        <end position="243"/>
    </location>
</feature>
<keyword evidence="4 8" id="KW-0732">Signal</keyword>
<organism evidence="9 10">
    <name type="scientific">Nocardia rhamnosiphila</name>
    <dbReference type="NCBI Taxonomy" id="426716"/>
    <lineage>
        <taxon>Bacteria</taxon>
        <taxon>Bacillati</taxon>
        <taxon>Actinomycetota</taxon>
        <taxon>Actinomycetes</taxon>
        <taxon>Mycobacteriales</taxon>
        <taxon>Nocardiaceae</taxon>
        <taxon>Nocardia</taxon>
    </lineage>
</organism>
<comment type="subcellular location">
    <subcellularLocation>
        <location evidence="1">Cell envelope</location>
    </subcellularLocation>
</comment>